<dbReference type="EMBL" id="MU842841">
    <property type="protein sequence ID" value="KAK2031367.1"/>
    <property type="molecule type" value="Genomic_DNA"/>
</dbReference>
<keyword evidence="2" id="KW-1185">Reference proteome</keyword>
<sequence>MKLIGKRRICVYREATIHSTLRLMFCLIFWYNPSLAGFTQELFETQNYLSYRKFLCYRATYANHFSFLLNTHTATFKFLYKECQKPASQLEIKNIIKQNNKYW</sequence>
<comment type="caution">
    <text evidence="1">The sequence shown here is derived from an EMBL/GenBank/DDBJ whole genome shotgun (WGS) entry which is preliminary data.</text>
</comment>
<dbReference type="Proteomes" id="UP001232148">
    <property type="component" value="Unassembled WGS sequence"/>
</dbReference>
<proteinExistence type="predicted"/>
<name>A0AAD9HN63_9PEZI</name>
<evidence type="ECO:0000313" key="2">
    <source>
        <dbReference type="Proteomes" id="UP001232148"/>
    </source>
</evidence>
<gene>
    <name evidence="1" type="ORF">LX32DRAFT_280133</name>
</gene>
<accession>A0AAD9HN63</accession>
<organism evidence="1 2">
    <name type="scientific">Colletotrichum zoysiae</name>
    <dbReference type="NCBI Taxonomy" id="1216348"/>
    <lineage>
        <taxon>Eukaryota</taxon>
        <taxon>Fungi</taxon>
        <taxon>Dikarya</taxon>
        <taxon>Ascomycota</taxon>
        <taxon>Pezizomycotina</taxon>
        <taxon>Sordariomycetes</taxon>
        <taxon>Hypocreomycetidae</taxon>
        <taxon>Glomerellales</taxon>
        <taxon>Glomerellaceae</taxon>
        <taxon>Colletotrichum</taxon>
        <taxon>Colletotrichum graminicola species complex</taxon>
    </lineage>
</organism>
<dbReference type="AlphaFoldDB" id="A0AAD9HN63"/>
<reference evidence="1" key="1">
    <citation type="submission" date="2021-06" db="EMBL/GenBank/DDBJ databases">
        <title>Comparative genomics, transcriptomics and evolutionary studies reveal genomic signatures of adaptation to plant cell wall in hemibiotrophic fungi.</title>
        <authorList>
            <consortium name="DOE Joint Genome Institute"/>
            <person name="Baroncelli R."/>
            <person name="Diaz J.F."/>
            <person name="Benocci T."/>
            <person name="Peng M."/>
            <person name="Battaglia E."/>
            <person name="Haridas S."/>
            <person name="Andreopoulos W."/>
            <person name="Labutti K."/>
            <person name="Pangilinan J."/>
            <person name="Floch G.L."/>
            <person name="Makela M.R."/>
            <person name="Henrissat B."/>
            <person name="Grigoriev I.V."/>
            <person name="Crouch J.A."/>
            <person name="De Vries R.P."/>
            <person name="Sukno S.A."/>
            <person name="Thon M.R."/>
        </authorList>
    </citation>
    <scope>NUCLEOTIDE SEQUENCE</scope>
    <source>
        <strain evidence="1">MAFF235873</strain>
    </source>
</reference>
<evidence type="ECO:0000313" key="1">
    <source>
        <dbReference type="EMBL" id="KAK2031367.1"/>
    </source>
</evidence>
<protein>
    <submittedName>
        <fullName evidence="1">Uncharacterized protein</fullName>
    </submittedName>
</protein>